<evidence type="ECO:0000256" key="3">
    <source>
        <dbReference type="ARBA" id="ARBA00022438"/>
    </source>
</evidence>
<dbReference type="InterPro" id="IPR045357">
    <property type="entry name" value="Aminopeptidase_N-like_N"/>
</dbReference>
<dbReference type="Proteomes" id="UP000648801">
    <property type="component" value="Unassembled WGS sequence"/>
</dbReference>
<keyword evidence="7 10" id="KW-0862">Zinc</keyword>
<dbReference type="GO" id="GO:0042277">
    <property type="term" value="F:peptide binding"/>
    <property type="evidence" value="ECO:0007669"/>
    <property type="project" value="TreeGrafter"/>
</dbReference>
<comment type="caution">
    <text evidence="17">The sequence shown here is derived from an EMBL/GenBank/DDBJ whole genome shotgun (WGS) entry which is preliminary data.</text>
</comment>
<dbReference type="GO" id="GO:0006508">
    <property type="term" value="P:proteolysis"/>
    <property type="evidence" value="ECO:0007669"/>
    <property type="project" value="UniProtKB-KW"/>
</dbReference>
<dbReference type="PANTHER" id="PTHR11533:SF174">
    <property type="entry name" value="PUROMYCIN-SENSITIVE AMINOPEPTIDASE-RELATED"/>
    <property type="match status" value="1"/>
</dbReference>
<dbReference type="RefSeq" id="WP_188758985.1">
    <property type="nucleotide sequence ID" value="NZ_BMJB01000001.1"/>
</dbReference>
<evidence type="ECO:0000313" key="17">
    <source>
        <dbReference type="EMBL" id="GGA66948.1"/>
    </source>
</evidence>
<feature type="domain" description="Peptidase M1 membrane alanine aminopeptidase" evidence="14">
    <location>
        <begin position="238"/>
        <end position="454"/>
    </location>
</feature>
<evidence type="ECO:0000256" key="11">
    <source>
        <dbReference type="PIRSR" id="PIRSR634016-4"/>
    </source>
</evidence>
<dbReference type="InterPro" id="IPR024571">
    <property type="entry name" value="ERAP1-like_C_dom"/>
</dbReference>
<evidence type="ECO:0000256" key="8">
    <source>
        <dbReference type="ARBA" id="ARBA00023049"/>
    </source>
</evidence>
<keyword evidence="8 12" id="KW-0482">Metalloprotease</keyword>
<feature type="signal peptide" evidence="13">
    <location>
        <begin position="1"/>
        <end position="22"/>
    </location>
</feature>
<sequence length="868" mass="95953">MLFRNTLLALVVLALPISAADAQRLPSGVQPEAYNLTLTPDLKAATFTGQETIDITLDHPSRSITLNAAEITFLSVKSGEQAAEVSLDPAKEQATFTFPEALPAGHARLEISYTGILNDKLRGFYLSKTARRNYAVTQFEPTDARRAYPSFDEPALKATYDISLVVDNGDTAISNTNIISDTPGPIAGKHTIHFATTPRMSTYLVAFLVGDFKCTEGKSDGVPIRACSTPDKVELTRFAVEAAEHVLHYYDNYFGIKYPMPKLDMVALPDFEAGAMENFGCITYRETDLLVDAKHGSVDAKKRVAIVVAHEMAHQWFGDMVTMQWWDNIWLNEGFATWMETKAAQNWHPEWHFDQDAAQDLDTTLNLDAQATTRTIRAKANTPDEINEMFDGIAYGKAGAVLGMVENYVGQETFRRGVHNYLAAHLYGNATAEDFWNAQTATSHLPVDKIMSSFVTQPGVPLLTLSKREGNSVPVAQSRFFLSATVKMGRDQHWTIPVCLKTSGRPDCHLLTPEDSTLPLSDLATASSLLFANASDKGYYRTEYAPAQFSDIVAHAETDLTPVERIGLLSDRWALARSGQGTVGDYLNLLAALKNDPNATLFDMAEQQLERIDADIATSSDRKELDAVLRREFEPVYQALGSPKKSEPHDRAQLRAKLFEILGDAKSPSVLAEAKEIANRAYPASGPADRTLDPALAEAAVRIAASNGDAALYDRILEATHDTADPDLQAEALRSITRFRSPELVTRTLDYAVSGKVRNQDSWRIFVGLLEQSETQDQAWEYIQQNWDKVHAQFTTNSGTRVVKAASYFCTGERRDQVSQFFSSHKVDAAERTLSKTVDSINACIQLRATQGPELRRWLETGRQSAGQ</sequence>
<gene>
    <name evidence="17" type="ORF">GCM10011507_18030</name>
</gene>
<feature type="binding site" evidence="10">
    <location>
        <position position="310"/>
    </location>
    <ligand>
        <name>Zn(2+)</name>
        <dbReference type="ChEBI" id="CHEBI:29105"/>
        <note>catalytic</note>
    </ligand>
</feature>
<dbReference type="InterPro" id="IPR050344">
    <property type="entry name" value="Peptidase_M1_aminopeptidases"/>
</dbReference>
<feature type="domain" description="Aminopeptidase N-like N-terminal" evidence="16">
    <location>
        <begin position="30"/>
        <end position="204"/>
    </location>
</feature>
<comment type="similarity">
    <text evidence="2 12">Belongs to the peptidase M1 family.</text>
</comment>
<dbReference type="GO" id="GO:0070006">
    <property type="term" value="F:metalloaminopeptidase activity"/>
    <property type="evidence" value="ECO:0007669"/>
    <property type="project" value="TreeGrafter"/>
</dbReference>
<feature type="domain" description="ERAP1-like C-terminal" evidence="15">
    <location>
        <begin position="530"/>
        <end position="842"/>
    </location>
</feature>
<evidence type="ECO:0000256" key="13">
    <source>
        <dbReference type="SAM" id="SignalP"/>
    </source>
</evidence>
<dbReference type="InterPro" id="IPR014782">
    <property type="entry name" value="Peptidase_M1_dom"/>
</dbReference>
<keyword evidence="13" id="KW-0732">Signal</keyword>
<feature type="binding site" evidence="10">
    <location>
        <position position="314"/>
    </location>
    <ligand>
        <name>Zn(2+)</name>
        <dbReference type="ChEBI" id="CHEBI:29105"/>
        <note>catalytic</note>
    </ligand>
</feature>
<dbReference type="InterPro" id="IPR034016">
    <property type="entry name" value="M1_APN-typ"/>
</dbReference>
<dbReference type="Pfam" id="PF17900">
    <property type="entry name" value="Peptidase_M1_N"/>
    <property type="match status" value="1"/>
</dbReference>
<dbReference type="Gene3D" id="1.25.50.20">
    <property type="match status" value="1"/>
</dbReference>
<dbReference type="EC" id="3.4.11.-" evidence="12"/>
<evidence type="ECO:0000256" key="12">
    <source>
        <dbReference type="RuleBase" id="RU364040"/>
    </source>
</evidence>
<evidence type="ECO:0000259" key="15">
    <source>
        <dbReference type="Pfam" id="PF11838"/>
    </source>
</evidence>
<evidence type="ECO:0000259" key="16">
    <source>
        <dbReference type="Pfam" id="PF17900"/>
    </source>
</evidence>
<dbReference type="GO" id="GO:0008270">
    <property type="term" value="F:zinc ion binding"/>
    <property type="evidence" value="ECO:0007669"/>
    <property type="project" value="UniProtKB-UniRule"/>
</dbReference>
<dbReference type="GO" id="GO:0043171">
    <property type="term" value="P:peptide catabolic process"/>
    <property type="evidence" value="ECO:0007669"/>
    <property type="project" value="TreeGrafter"/>
</dbReference>
<feature type="active site" description="Proton acceptor" evidence="9">
    <location>
        <position position="311"/>
    </location>
</feature>
<reference evidence="17" key="2">
    <citation type="submission" date="2020-09" db="EMBL/GenBank/DDBJ databases">
        <authorList>
            <person name="Sun Q."/>
            <person name="Zhou Y."/>
        </authorList>
    </citation>
    <scope>NUCLEOTIDE SEQUENCE</scope>
    <source>
        <strain evidence="17">CGMCC 1.15447</strain>
    </source>
</reference>
<keyword evidence="5 10" id="KW-0479">Metal-binding</keyword>
<dbReference type="InterPro" id="IPR027268">
    <property type="entry name" value="Peptidase_M4/M1_CTD_sf"/>
</dbReference>
<dbReference type="InterPro" id="IPR001930">
    <property type="entry name" value="Peptidase_M1"/>
</dbReference>
<name>A0A916RTM7_9BACT</name>
<feature type="binding site" evidence="10">
    <location>
        <position position="333"/>
    </location>
    <ligand>
        <name>Zn(2+)</name>
        <dbReference type="ChEBI" id="CHEBI:29105"/>
        <note>catalytic</note>
    </ligand>
</feature>
<dbReference type="GO" id="GO:0005737">
    <property type="term" value="C:cytoplasm"/>
    <property type="evidence" value="ECO:0007669"/>
    <property type="project" value="TreeGrafter"/>
</dbReference>
<comment type="cofactor">
    <cofactor evidence="10 12">
        <name>Zn(2+)</name>
        <dbReference type="ChEBI" id="CHEBI:29105"/>
    </cofactor>
    <text evidence="10 12">Binds 1 zinc ion per subunit.</text>
</comment>
<feature type="chain" id="PRO_5036745252" description="Aminopeptidase" evidence="13">
    <location>
        <begin position="23"/>
        <end position="868"/>
    </location>
</feature>
<feature type="site" description="Transition state stabilizer" evidence="11">
    <location>
        <position position="395"/>
    </location>
</feature>
<accession>A0A916RTM7</accession>
<evidence type="ECO:0000256" key="10">
    <source>
        <dbReference type="PIRSR" id="PIRSR634016-3"/>
    </source>
</evidence>
<organism evidence="17 18">
    <name type="scientific">Edaphobacter acidisoli</name>
    <dbReference type="NCBI Taxonomy" id="2040573"/>
    <lineage>
        <taxon>Bacteria</taxon>
        <taxon>Pseudomonadati</taxon>
        <taxon>Acidobacteriota</taxon>
        <taxon>Terriglobia</taxon>
        <taxon>Terriglobales</taxon>
        <taxon>Acidobacteriaceae</taxon>
        <taxon>Edaphobacter</taxon>
    </lineage>
</organism>
<keyword evidence="18" id="KW-1185">Reference proteome</keyword>
<reference evidence="17" key="1">
    <citation type="journal article" date="2014" name="Int. J. Syst. Evol. Microbiol.">
        <title>Complete genome sequence of Corynebacterium casei LMG S-19264T (=DSM 44701T), isolated from a smear-ripened cheese.</title>
        <authorList>
            <consortium name="US DOE Joint Genome Institute (JGI-PGF)"/>
            <person name="Walter F."/>
            <person name="Albersmeier A."/>
            <person name="Kalinowski J."/>
            <person name="Ruckert C."/>
        </authorList>
    </citation>
    <scope>NUCLEOTIDE SEQUENCE</scope>
    <source>
        <strain evidence="17">CGMCC 1.15447</strain>
    </source>
</reference>
<dbReference type="PRINTS" id="PR00756">
    <property type="entry name" value="ALADIPTASE"/>
</dbReference>
<dbReference type="AlphaFoldDB" id="A0A916RTM7"/>
<dbReference type="GO" id="GO:0016285">
    <property type="term" value="F:alanyl aminopeptidase activity"/>
    <property type="evidence" value="ECO:0007669"/>
    <property type="project" value="UniProtKB-EC"/>
</dbReference>
<dbReference type="EMBL" id="BMJB01000001">
    <property type="protein sequence ID" value="GGA66948.1"/>
    <property type="molecule type" value="Genomic_DNA"/>
</dbReference>
<dbReference type="GO" id="GO:0016020">
    <property type="term" value="C:membrane"/>
    <property type="evidence" value="ECO:0007669"/>
    <property type="project" value="TreeGrafter"/>
</dbReference>
<evidence type="ECO:0000256" key="1">
    <source>
        <dbReference type="ARBA" id="ARBA00000098"/>
    </source>
</evidence>
<dbReference type="CDD" id="cd09601">
    <property type="entry name" value="M1_APN-Q_like"/>
    <property type="match status" value="1"/>
</dbReference>
<dbReference type="PANTHER" id="PTHR11533">
    <property type="entry name" value="PROTEASE M1 ZINC METALLOPROTEASE"/>
    <property type="match status" value="1"/>
</dbReference>
<evidence type="ECO:0000256" key="7">
    <source>
        <dbReference type="ARBA" id="ARBA00022833"/>
    </source>
</evidence>
<comment type="catalytic activity">
    <reaction evidence="1">
        <text>Release of an N-terminal amino acid, Xaa-|-Yaa- from a peptide, amide or arylamide. Xaa is preferably Ala, but may be most amino acids including Pro (slow action). When a terminal hydrophobic residue is followed by a prolyl residue, the two may be released as an intact Xaa-Pro dipeptide.</text>
        <dbReference type="EC" id="3.4.11.2"/>
    </reaction>
</comment>
<dbReference type="Pfam" id="PF11838">
    <property type="entry name" value="ERAP1_C"/>
    <property type="match status" value="1"/>
</dbReference>
<evidence type="ECO:0000256" key="6">
    <source>
        <dbReference type="ARBA" id="ARBA00022801"/>
    </source>
</evidence>
<keyword evidence="4 12" id="KW-0645">Protease</keyword>
<dbReference type="SUPFAM" id="SSF63737">
    <property type="entry name" value="Leukotriene A4 hydrolase N-terminal domain"/>
    <property type="match status" value="1"/>
</dbReference>
<dbReference type="FunFam" id="1.10.390.10:FF:000006">
    <property type="entry name" value="Puromycin-sensitive aminopeptidase"/>
    <property type="match status" value="1"/>
</dbReference>
<evidence type="ECO:0000259" key="14">
    <source>
        <dbReference type="Pfam" id="PF01433"/>
    </source>
</evidence>
<dbReference type="GO" id="GO:0005615">
    <property type="term" value="C:extracellular space"/>
    <property type="evidence" value="ECO:0007669"/>
    <property type="project" value="TreeGrafter"/>
</dbReference>
<evidence type="ECO:0000256" key="9">
    <source>
        <dbReference type="PIRSR" id="PIRSR634016-1"/>
    </source>
</evidence>
<dbReference type="Gene3D" id="2.60.40.1730">
    <property type="entry name" value="tricorn interacting facor f3 domain"/>
    <property type="match status" value="1"/>
</dbReference>
<evidence type="ECO:0000256" key="4">
    <source>
        <dbReference type="ARBA" id="ARBA00022670"/>
    </source>
</evidence>
<dbReference type="Gene3D" id="2.60.40.1910">
    <property type="match status" value="1"/>
</dbReference>
<evidence type="ECO:0000256" key="2">
    <source>
        <dbReference type="ARBA" id="ARBA00010136"/>
    </source>
</evidence>
<proteinExistence type="inferred from homology"/>
<dbReference type="Pfam" id="PF01433">
    <property type="entry name" value="Peptidase_M1"/>
    <property type="match status" value="1"/>
</dbReference>
<evidence type="ECO:0000256" key="5">
    <source>
        <dbReference type="ARBA" id="ARBA00022723"/>
    </source>
</evidence>
<dbReference type="SUPFAM" id="SSF55486">
    <property type="entry name" value="Metalloproteases ('zincins'), catalytic domain"/>
    <property type="match status" value="1"/>
</dbReference>
<protein>
    <recommendedName>
        <fullName evidence="12">Aminopeptidase</fullName>
        <ecNumber evidence="12">3.4.11.-</ecNumber>
    </recommendedName>
</protein>
<dbReference type="Gene3D" id="1.10.390.10">
    <property type="entry name" value="Neutral Protease Domain 2"/>
    <property type="match status" value="1"/>
</dbReference>
<evidence type="ECO:0000313" key="18">
    <source>
        <dbReference type="Proteomes" id="UP000648801"/>
    </source>
</evidence>
<dbReference type="InterPro" id="IPR042097">
    <property type="entry name" value="Aminopeptidase_N-like_N_sf"/>
</dbReference>
<keyword evidence="6 12" id="KW-0378">Hydrolase</keyword>
<keyword evidence="3 12" id="KW-0031">Aminopeptidase</keyword>